<proteinExistence type="predicted"/>
<evidence type="ECO:0000313" key="4">
    <source>
        <dbReference type="Proteomes" id="UP000308838"/>
    </source>
</evidence>
<dbReference type="Proteomes" id="UP000308838">
    <property type="component" value="Unassembled WGS sequence"/>
</dbReference>
<evidence type="ECO:0000256" key="2">
    <source>
        <dbReference type="SAM" id="SignalP"/>
    </source>
</evidence>
<gene>
    <name evidence="3" type="ORF">CQA69_03595</name>
</gene>
<feature type="region of interest" description="Disordered" evidence="1">
    <location>
        <begin position="245"/>
        <end position="288"/>
    </location>
</feature>
<reference evidence="3 4" key="1">
    <citation type="submission" date="2018-05" db="EMBL/GenBank/DDBJ databases">
        <title>Novel Campyloabacter and Helicobacter Species and Strains.</title>
        <authorList>
            <person name="Mannion A.J."/>
            <person name="Shen Z."/>
            <person name="Fox J.G."/>
        </authorList>
    </citation>
    <scope>NUCLEOTIDE SEQUENCE [LARGE SCALE GENOMIC DNA]</scope>
    <source>
        <strain evidence="4">MIT17-664</strain>
    </source>
</reference>
<evidence type="ECO:0000256" key="1">
    <source>
        <dbReference type="SAM" id="MobiDB-lite"/>
    </source>
</evidence>
<protein>
    <recommendedName>
        <fullName evidence="5">Lipoprotein</fullName>
    </recommendedName>
</protein>
<feature type="compositionally biased region" description="Basic and acidic residues" evidence="1">
    <location>
        <begin position="279"/>
        <end position="288"/>
    </location>
</feature>
<accession>A0A4U7BME2</accession>
<name>A0A4U7BME2_9BACT</name>
<dbReference type="AlphaFoldDB" id="A0A4U7BME2"/>
<comment type="caution">
    <text evidence="3">The sequence shown here is derived from an EMBL/GenBank/DDBJ whole genome shotgun (WGS) entry which is preliminary data.</text>
</comment>
<evidence type="ECO:0000313" key="3">
    <source>
        <dbReference type="EMBL" id="TKX31340.1"/>
    </source>
</evidence>
<sequence>MKKYFLFVIFLFLVACSNTSSSFVNISMPNFRPQVPIKIEPTDTEVTISLEPIIIEQNNNYSDYFENSVLKIRIEKEIELLKQNLEEQMITVAKLKGYKIVNSNSDYILKSLINVYIEERDVQKENSFMSGDFIKSNLGINFQGKISFIDAHNPQNSTNFSSNTKLDSLISLVYPIKNVDGVDMFKTTISTVPTQLNKGLERPAFEIDKSFLTFYKTTLNSLYSNLSKAIDMNKYTPKGSTEFNSFNENTSFEEAPPVKQNNTFENTPSKTENQNSNNQDRDGVIIFE</sequence>
<keyword evidence="4" id="KW-1185">Reference proteome</keyword>
<organism evidence="3 4">
    <name type="scientific">Campylobacter estrildidarum</name>
    <dbReference type="NCBI Taxonomy" id="2510189"/>
    <lineage>
        <taxon>Bacteria</taxon>
        <taxon>Pseudomonadati</taxon>
        <taxon>Campylobacterota</taxon>
        <taxon>Epsilonproteobacteria</taxon>
        <taxon>Campylobacterales</taxon>
        <taxon>Campylobacteraceae</taxon>
        <taxon>Campylobacter</taxon>
    </lineage>
</organism>
<dbReference type="EMBL" id="NXLZ01000004">
    <property type="protein sequence ID" value="TKX31340.1"/>
    <property type="molecule type" value="Genomic_DNA"/>
</dbReference>
<evidence type="ECO:0008006" key="5">
    <source>
        <dbReference type="Google" id="ProtNLM"/>
    </source>
</evidence>
<dbReference type="OrthoDB" id="5361851at2"/>
<feature type="chain" id="PRO_5021011888" description="Lipoprotein" evidence="2">
    <location>
        <begin position="23"/>
        <end position="288"/>
    </location>
</feature>
<feature type="signal peptide" evidence="2">
    <location>
        <begin position="1"/>
        <end position="22"/>
    </location>
</feature>
<dbReference type="RefSeq" id="WP_137620462.1">
    <property type="nucleotide sequence ID" value="NZ_NXLZ01000004.1"/>
</dbReference>
<feature type="compositionally biased region" description="Polar residues" evidence="1">
    <location>
        <begin position="259"/>
        <end position="278"/>
    </location>
</feature>
<keyword evidence="2" id="KW-0732">Signal</keyword>
<dbReference type="PROSITE" id="PS51257">
    <property type="entry name" value="PROKAR_LIPOPROTEIN"/>
    <property type="match status" value="1"/>
</dbReference>